<dbReference type="AlphaFoldDB" id="A0A7Y0ES45"/>
<evidence type="ECO:0000313" key="2">
    <source>
        <dbReference type="Proteomes" id="UP000529710"/>
    </source>
</evidence>
<dbReference type="EMBL" id="JAAIIF010000003">
    <property type="protein sequence ID" value="NMM95414.1"/>
    <property type="molecule type" value="Genomic_DNA"/>
</dbReference>
<proteinExistence type="predicted"/>
<accession>A0A7Y0ES45</accession>
<protein>
    <submittedName>
        <fullName evidence="1">Transposase</fullName>
    </submittedName>
</protein>
<evidence type="ECO:0000313" key="1">
    <source>
        <dbReference type="EMBL" id="NMM95414.1"/>
    </source>
</evidence>
<comment type="caution">
    <text evidence="1">The sequence shown here is derived from an EMBL/GenBank/DDBJ whole genome shotgun (WGS) entry which is preliminary data.</text>
</comment>
<dbReference type="Proteomes" id="UP000529710">
    <property type="component" value="Unassembled WGS sequence"/>
</dbReference>
<gene>
    <name evidence="1" type="ORF">G1C98_0150</name>
</gene>
<reference evidence="1 2" key="1">
    <citation type="submission" date="2020-02" db="EMBL/GenBank/DDBJ databases">
        <title>Characterization of phylogenetic diversity of novel bifidobacterial species isolated in Czech ZOOs.</title>
        <authorList>
            <person name="Lugli G.A."/>
            <person name="Vera N.B."/>
            <person name="Ventura M."/>
        </authorList>
    </citation>
    <scope>NUCLEOTIDE SEQUENCE [LARGE SCALE GENOMIC DNA]</scope>
    <source>
        <strain evidence="1 2">DSM 109960</strain>
    </source>
</reference>
<sequence>MLIGEKRVERCIARWKTTKSIVDAAIEREGLLNSAATGSAEGRRESERVNMQALLDSYDIANAAFAAVSDNKKEREIFDVRDLIIYQQAQQISFLQNRIAGLLGASEPERNAGRRPERTANEQGLVEWERIGAGLPGKEEGQTAPLLAATFSA</sequence>
<organism evidence="1 2">
    <name type="scientific">Bifidobacterium erythrocebi</name>
    <dbReference type="NCBI Taxonomy" id="2675325"/>
    <lineage>
        <taxon>Bacteria</taxon>
        <taxon>Bacillati</taxon>
        <taxon>Actinomycetota</taxon>
        <taxon>Actinomycetes</taxon>
        <taxon>Bifidobacteriales</taxon>
        <taxon>Bifidobacteriaceae</taxon>
        <taxon>Bifidobacterium</taxon>
    </lineage>
</organism>
<name>A0A7Y0ES45_9BIFI</name>
<keyword evidence="2" id="KW-1185">Reference proteome</keyword>
<dbReference type="RefSeq" id="WP_169078321.1">
    <property type="nucleotide sequence ID" value="NZ_JAAIIF010000003.1"/>
</dbReference>